<dbReference type="AlphaFoldDB" id="A0A8T0GN97"/>
<evidence type="ECO:0000256" key="2">
    <source>
        <dbReference type="SAM" id="SignalP"/>
    </source>
</evidence>
<protein>
    <recommendedName>
        <fullName evidence="5">Secreted protein</fullName>
    </recommendedName>
</protein>
<organism evidence="3 4">
    <name type="scientific">Ceratodon purpureus</name>
    <name type="common">Fire moss</name>
    <name type="synonym">Dicranum purpureum</name>
    <dbReference type="NCBI Taxonomy" id="3225"/>
    <lineage>
        <taxon>Eukaryota</taxon>
        <taxon>Viridiplantae</taxon>
        <taxon>Streptophyta</taxon>
        <taxon>Embryophyta</taxon>
        <taxon>Bryophyta</taxon>
        <taxon>Bryophytina</taxon>
        <taxon>Bryopsida</taxon>
        <taxon>Dicranidae</taxon>
        <taxon>Pseudoditrichales</taxon>
        <taxon>Ditrichaceae</taxon>
        <taxon>Ceratodon</taxon>
    </lineage>
</organism>
<feature type="signal peptide" evidence="2">
    <location>
        <begin position="1"/>
        <end position="18"/>
    </location>
</feature>
<proteinExistence type="predicted"/>
<feature type="compositionally biased region" description="Basic and acidic residues" evidence="1">
    <location>
        <begin position="44"/>
        <end position="53"/>
    </location>
</feature>
<dbReference type="Proteomes" id="UP000822688">
    <property type="component" value="Chromosome 10"/>
</dbReference>
<feature type="region of interest" description="Disordered" evidence="1">
    <location>
        <begin position="44"/>
        <end position="74"/>
    </location>
</feature>
<comment type="caution">
    <text evidence="3">The sequence shown here is derived from an EMBL/GenBank/DDBJ whole genome shotgun (WGS) entry which is preliminary data.</text>
</comment>
<feature type="compositionally biased region" description="Basic residues" evidence="1">
    <location>
        <begin position="62"/>
        <end position="74"/>
    </location>
</feature>
<evidence type="ECO:0008006" key="5">
    <source>
        <dbReference type="Google" id="ProtNLM"/>
    </source>
</evidence>
<reference evidence="3" key="1">
    <citation type="submission" date="2020-06" db="EMBL/GenBank/DDBJ databases">
        <title>WGS assembly of Ceratodon purpureus strain R40.</title>
        <authorList>
            <person name="Carey S.B."/>
            <person name="Jenkins J."/>
            <person name="Shu S."/>
            <person name="Lovell J.T."/>
            <person name="Sreedasyam A."/>
            <person name="Maumus F."/>
            <person name="Tiley G.P."/>
            <person name="Fernandez-Pozo N."/>
            <person name="Barry K."/>
            <person name="Chen C."/>
            <person name="Wang M."/>
            <person name="Lipzen A."/>
            <person name="Daum C."/>
            <person name="Saski C.A."/>
            <person name="Payton A.C."/>
            <person name="Mcbreen J.C."/>
            <person name="Conrad R.E."/>
            <person name="Kollar L.M."/>
            <person name="Olsson S."/>
            <person name="Huttunen S."/>
            <person name="Landis J.B."/>
            <person name="Wickett N.J."/>
            <person name="Johnson M.G."/>
            <person name="Rensing S.A."/>
            <person name="Grimwood J."/>
            <person name="Schmutz J."/>
            <person name="Mcdaniel S.F."/>
        </authorList>
    </citation>
    <scope>NUCLEOTIDE SEQUENCE</scope>
    <source>
        <strain evidence="3">R40</strain>
    </source>
</reference>
<keyword evidence="2" id="KW-0732">Signal</keyword>
<evidence type="ECO:0000256" key="1">
    <source>
        <dbReference type="SAM" id="MobiDB-lite"/>
    </source>
</evidence>
<keyword evidence="4" id="KW-1185">Reference proteome</keyword>
<gene>
    <name evidence="3" type="ORF">KC19_10G033200</name>
</gene>
<accession>A0A8T0GN97</accession>
<sequence length="74" mass="8352">MRNSTVAFAYFGLKLGLADSVCAHACKIFQSRCHANQQISKRASAWEEKHGRGESNQVLMSVKRKRHHGQIVLQ</sequence>
<evidence type="ECO:0000313" key="4">
    <source>
        <dbReference type="Proteomes" id="UP000822688"/>
    </source>
</evidence>
<dbReference type="EMBL" id="CM026431">
    <property type="protein sequence ID" value="KAG0558502.1"/>
    <property type="molecule type" value="Genomic_DNA"/>
</dbReference>
<name>A0A8T0GN97_CERPU</name>
<feature type="chain" id="PRO_5035729836" description="Secreted protein" evidence="2">
    <location>
        <begin position="19"/>
        <end position="74"/>
    </location>
</feature>
<evidence type="ECO:0000313" key="3">
    <source>
        <dbReference type="EMBL" id="KAG0558502.1"/>
    </source>
</evidence>